<evidence type="ECO:0000313" key="1">
    <source>
        <dbReference type="EMBL" id="SFQ59568.1"/>
    </source>
</evidence>
<reference evidence="2" key="1">
    <citation type="submission" date="2016-10" db="EMBL/GenBank/DDBJ databases">
        <authorList>
            <person name="Varghese N."/>
            <person name="Submissions S."/>
        </authorList>
    </citation>
    <scope>NUCLEOTIDE SEQUENCE [LARGE SCALE GENOMIC DNA]</scope>
    <source>
        <strain evidence="2">JCM 10271</strain>
    </source>
</reference>
<proteinExistence type="predicted"/>
<dbReference type="AlphaFoldDB" id="A0A1I5ZSY7"/>
<dbReference type="EMBL" id="FOXV01000012">
    <property type="protein sequence ID" value="SFQ59568.1"/>
    <property type="molecule type" value="Genomic_DNA"/>
</dbReference>
<dbReference type="RefSeq" id="WP_175497577.1">
    <property type="nucleotide sequence ID" value="NZ_FOXV01000012.1"/>
</dbReference>
<evidence type="ECO:0000313" key="2">
    <source>
        <dbReference type="Proteomes" id="UP000243106"/>
    </source>
</evidence>
<sequence>MRTRRLTAGLTVLFIAALLIFDQAQSEPVNRFQQPATIALGSGQAAGGAHCAALPD</sequence>
<dbReference type="STRING" id="93684.SAMN05421853_11226"/>
<gene>
    <name evidence="1" type="ORF">SAMN05421853_11226</name>
</gene>
<keyword evidence="2" id="KW-1185">Reference proteome</keyword>
<dbReference type="Proteomes" id="UP000243106">
    <property type="component" value="Unassembled WGS sequence"/>
</dbReference>
<name>A0A1I5ZSY7_9RHOB</name>
<protein>
    <submittedName>
        <fullName evidence="1">Uncharacterized protein</fullName>
    </submittedName>
</protein>
<organism evidence="1 2">
    <name type="scientific">Roseivivax halotolerans</name>
    <dbReference type="NCBI Taxonomy" id="93684"/>
    <lineage>
        <taxon>Bacteria</taxon>
        <taxon>Pseudomonadati</taxon>
        <taxon>Pseudomonadota</taxon>
        <taxon>Alphaproteobacteria</taxon>
        <taxon>Rhodobacterales</taxon>
        <taxon>Roseobacteraceae</taxon>
        <taxon>Roseivivax</taxon>
    </lineage>
</organism>
<accession>A0A1I5ZSY7</accession>